<dbReference type="OrthoDB" id="7875369at2"/>
<name>A0A1I6MG97_9RHOB</name>
<keyword evidence="2" id="KW-1185">Reference proteome</keyword>
<organism evidence="1 2">
    <name type="scientific">Yoonia litorea</name>
    <dbReference type="NCBI Taxonomy" id="1123755"/>
    <lineage>
        <taxon>Bacteria</taxon>
        <taxon>Pseudomonadati</taxon>
        <taxon>Pseudomonadota</taxon>
        <taxon>Alphaproteobacteria</taxon>
        <taxon>Rhodobacterales</taxon>
        <taxon>Paracoccaceae</taxon>
        <taxon>Yoonia</taxon>
    </lineage>
</organism>
<accession>A0A1I6MG97</accession>
<evidence type="ECO:0008006" key="3">
    <source>
        <dbReference type="Google" id="ProtNLM"/>
    </source>
</evidence>
<dbReference type="STRING" id="1123755.SAMN05444714_1723"/>
<evidence type="ECO:0000313" key="2">
    <source>
        <dbReference type="Proteomes" id="UP000198926"/>
    </source>
</evidence>
<dbReference type="EMBL" id="FOZM01000001">
    <property type="protein sequence ID" value="SFS14607.1"/>
    <property type="molecule type" value="Genomic_DNA"/>
</dbReference>
<evidence type="ECO:0000313" key="1">
    <source>
        <dbReference type="EMBL" id="SFS14607.1"/>
    </source>
</evidence>
<dbReference type="RefSeq" id="WP_090206441.1">
    <property type="nucleotide sequence ID" value="NZ_FOZM01000001.1"/>
</dbReference>
<sequence length="229" mass="25046">MKALILRQDPEAACAVSRALMDKGFQILCVEKLDVAHALIRVDTIDLLVMDERIDGQLTHSIALSGERKAPFISTILFTDRDRDETDDLYLLIPSLYALVGSTVDAYVVGRLALAAVSNTEDVMARVTRQQAIDDYDQSLPPLVLHDAEPRYAASVSDDEDSPADLAIALPEMAEIRREELGAPPERLDEVIMAEVAAILRADGFAPQPRSMPRLARPEEVLEVVGGAV</sequence>
<protein>
    <recommendedName>
        <fullName evidence="3">Response regulatory domain-containing protein</fullName>
    </recommendedName>
</protein>
<reference evidence="1 2" key="1">
    <citation type="submission" date="2016-10" db="EMBL/GenBank/DDBJ databases">
        <authorList>
            <person name="de Groot N.N."/>
        </authorList>
    </citation>
    <scope>NUCLEOTIDE SEQUENCE [LARGE SCALE GENOMIC DNA]</scope>
    <source>
        <strain evidence="1 2">DSM 29433</strain>
    </source>
</reference>
<dbReference type="Proteomes" id="UP000198926">
    <property type="component" value="Unassembled WGS sequence"/>
</dbReference>
<gene>
    <name evidence="1" type="ORF">SAMN05444714_1723</name>
</gene>
<dbReference type="AlphaFoldDB" id="A0A1I6MG97"/>
<proteinExistence type="predicted"/>